<keyword evidence="3" id="KW-1185">Reference proteome</keyword>
<dbReference type="InterPro" id="IPR016181">
    <property type="entry name" value="Acyl_CoA_acyltransferase"/>
</dbReference>
<dbReference type="PANTHER" id="PTHR43415:SF3">
    <property type="entry name" value="GNAT-FAMILY ACETYLTRANSFERASE"/>
    <property type="match status" value="1"/>
</dbReference>
<gene>
    <name evidence="2" type="ORF">GCM10008906_06540</name>
</gene>
<feature type="domain" description="N-acetyltransferase" evidence="1">
    <location>
        <begin position="7"/>
        <end position="168"/>
    </location>
</feature>
<dbReference type="RefSeq" id="WP_343758828.1">
    <property type="nucleotide sequence ID" value="NZ_BAAACG010000004.1"/>
</dbReference>
<dbReference type="PROSITE" id="PS51186">
    <property type="entry name" value="GNAT"/>
    <property type="match status" value="1"/>
</dbReference>
<dbReference type="PANTHER" id="PTHR43415">
    <property type="entry name" value="SPERMIDINE N(1)-ACETYLTRANSFERASE"/>
    <property type="match status" value="1"/>
</dbReference>
<dbReference type="Pfam" id="PF13302">
    <property type="entry name" value="Acetyltransf_3"/>
    <property type="match status" value="1"/>
</dbReference>
<evidence type="ECO:0000313" key="2">
    <source>
        <dbReference type="EMBL" id="GAA0734418.1"/>
    </source>
</evidence>
<organism evidence="2 3">
    <name type="scientific">Clostridium oceanicum</name>
    <dbReference type="NCBI Taxonomy" id="1543"/>
    <lineage>
        <taxon>Bacteria</taxon>
        <taxon>Bacillati</taxon>
        <taxon>Bacillota</taxon>
        <taxon>Clostridia</taxon>
        <taxon>Eubacteriales</taxon>
        <taxon>Clostridiaceae</taxon>
        <taxon>Clostridium</taxon>
    </lineage>
</organism>
<reference evidence="3" key="1">
    <citation type="journal article" date="2019" name="Int. J. Syst. Evol. Microbiol.">
        <title>The Global Catalogue of Microorganisms (GCM) 10K type strain sequencing project: providing services to taxonomists for standard genome sequencing and annotation.</title>
        <authorList>
            <consortium name="The Broad Institute Genomics Platform"/>
            <consortium name="The Broad Institute Genome Sequencing Center for Infectious Disease"/>
            <person name="Wu L."/>
            <person name="Ma J."/>
        </authorList>
    </citation>
    <scope>NUCLEOTIDE SEQUENCE [LARGE SCALE GENOMIC DNA]</scope>
    <source>
        <strain evidence="3">JCM 1407</strain>
    </source>
</reference>
<proteinExistence type="predicted"/>
<dbReference type="InterPro" id="IPR000182">
    <property type="entry name" value="GNAT_dom"/>
</dbReference>
<dbReference type="Proteomes" id="UP001501510">
    <property type="component" value="Unassembled WGS sequence"/>
</dbReference>
<dbReference type="Gene3D" id="3.40.630.30">
    <property type="match status" value="1"/>
</dbReference>
<evidence type="ECO:0000259" key="1">
    <source>
        <dbReference type="PROSITE" id="PS51186"/>
    </source>
</evidence>
<sequence>MLKGKNILLKSMEKKDINTIYEFLSDQELRKYDCNFIIIPSKEWFIENWNNLLSLNKRYLTILNKKNSIVGYITYEQVESCCDVYDIGITIGREFWNKGYGKESINTLLEFLFMNRGAERVELEVSDFNFRAINCYKECGFIKEGEKRHRIFNHGKYSNLVIMGIIRKEYMEKINEIEIDL</sequence>
<dbReference type="EMBL" id="BAAACG010000004">
    <property type="protein sequence ID" value="GAA0734418.1"/>
    <property type="molecule type" value="Genomic_DNA"/>
</dbReference>
<protein>
    <submittedName>
        <fullName evidence="2">GNAT family protein</fullName>
    </submittedName>
</protein>
<dbReference type="CDD" id="cd04301">
    <property type="entry name" value="NAT_SF"/>
    <property type="match status" value="1"/>
</dbReference>
<evidence type="ECO:0000313" key="3">
    <source>
        <dbReference type="Proteomes" id="UP001501510"/>
    </source>
</evidence>
<comment type="caution">
    <text evidence="2">The sequence shown here is derived from an EMBL/GenBank/DDBJ whole genome shotgun (WGS) entry which is preliminary data.</text>
</comment>
<name>A0ABP3UKS1_9CLOT</name>
<accession>A0ABP3UKS1</accession>
<dbReference type="SUPFAM" id="SSF55729">
    <property type="entry name" value="Acyl-CoA N-acyltransferases (Nat)"/>
    <property type="match status" value="1"/>
</dbReference>